<dbReference type="PANTHER" id="PTHR32268:SF11">
    <property type="entry name" value="HOMOSERINE O-ACETYLTRANSFERASE"/>
    <property type="match status" value="1"/>
</dbReference>
<keyword evidence="1 4" id="KW-0808">Transferase</keyword>
<feature type="active site" evidence="2">
    <location>
        <position position="273"/>
    </location>
</feature>
<feature type="domain" description="AB hydrolase-1" evidence="3">
    <location>
        <begin position="45"/>
        <end position="294"/>
    </location>
</feature>
<evidence type="ECO:0000256" key="2">
    <source>
        <dbReference type="PIRSR" id="PIRSR000443-1"/>
    </source>
</evidence>
<dbReference type="SUPFAM" id="SSF53474">
    <property type="entry name" value="alpha/beta-Hydrolases"/>
    <property type="match status" value="1"/>
</dbReference>
<dbReference type="GO" id="GO:0009092">
    <property type="term" value="P:homoserine metabolic process"/>
    <property type="evidence" value="ECO:0007669"/>
    <property type="project" value="TreeGrafter"/>
</dbReference>
<dbReference type="PANTHER" id="PTHR32268">
    <property type="entry name" value="HOMOSERINE O-ACETYLTRANSFERASE"/>
    <property type="match status" value="1"/>
</dbReference>
<dbReference type="STRING" id="868131.MSWAN_0755"/>
<dbReference type="AlphaFoldDB" id="F6D7V0"/>
<dbReference type="EC" id="2.3.1.31" evidence="4"/>
<accession>F6D7V0</accession>
<dbReference type="InterPro" id="IPR008220">
    <property type="entry name" value="HAT_MetX-like"/>
</dbReference>
<dbReference type="Gene3D" id="3.40.50.1820">
    <property type="entry name" value="alpha/beta hydrolase"/>
    <property type="match status" value="1"/>
</dbReference>
<feature type="active site" evidence="2">
    <location>
        <position position="303"/>
    </location>
</feature>
<dbReference type="GeneID" id="10668251"/>
<gene>
    <name evidence="4" type="ordered locus">MSWAN_0755</name>
</gene>
<dbReference type="OrthoDB" id="295172at2157"/>
<name>F6D7V0_METPW</name>
<organism evidence="4 5">
    <name type="scientific">Methanobacterium paludis (strain DSM 25820 / JCM 18151 / SWAN1)</name>
    <dbReference type="NCBI Taxonomy" id="868131"/>
    <lineage>
        <taxon>Archaea</taxon>
        <taxon>Methanobacteriati</taxon>
        <taxon>Methanobacteriota</taxon>
        <taxon>Methanomada group</taxon>
        <taxon>Methanobacteria</taxon>
        <taxon>Methanobacteriales</taxon>
        <taxon>Methanobacteriaceae</taxon>
        <taxon>Methanobacterium</taxon>
    </lineage>
</organism>
<sequence length="329" mass="37063">MLNPTYYTLKNFKFESGAVLEELKLEYATFGKAKTDSEGNIINGILFIHGWSGNYSSVRRFKPIMGPGKTIDTDKYFIICTTSLGSRGSASPSNSSLGADFPKYTVSDMVNAQYLLLNEKLKVKHLNGVVGTSMGGFQSLQWAVNYPDFMDFIIPIVTSSAVQGRNLANSKLMNSLIQKDPDYKQGRYVENPHDALENANKLQFLFAFSPGYYHKEFANNDELFRAFEEQGQEGRKMDANDVVWRNEASIFYDVQKELPKIKAKALIIGIEGDQFFPPEVDAIPLSKSIENSELFLYKSQLGHLGINEIENAREAIENFLSELYPVETF</sequence>
<keyword evidence="5" id="KW-1185">Reference proteome</keyword>
<feature type="active site" description="Nucleophile" evidence="2">
    <location>
        <position position="133"/>
    </location>
</feature>
<dbReference type="GO" id="GO:0009086">
    <property type="term" value="P:methionine biosynthetic process"/>
    <property type="evidence" value="ECO:0007669"/>
    <property type="project" value="TreeGrafter"/>
</dbReference>
<evidence type="ECO:0000313" key="5">
    <source>
        <dbReference type="Proteomes" id="UP000009231"/>
    </source>
</evidence>
<dbReference type="InterPro" id="IPR029058">
    <property type="entry name" value="AB_hydrolase_fold"/>
</dbReference>
<dbReference type="HOGENOM" id="CLU_065993_0_0_2"/>
<evidence type="ECO:0000256" key="1">
    <source>
        <dbReference type="ARBA" id="ARBA00022679"/>
    </source>
</evidence>
<proteinExistence type="predicted"/>
<dbReference type="GO" id="GO:0004414">
    <property type="term" value="F:homoserine O-acetyltransferase activity"/>
    <property type="evidence" value="ECO:0007669"/>
    <property type="project" value="UniProtKB-EC"/>
</dbReference>
<dbReference type="EMBL" id="CP002772">
    <property type="protein sequence ID" value="AEG17788.1"/>
    <property type="molecule type" value="Genomic_DNA"/>
</dbReference>
<protein>
    <submittedName>
        <fullName evidence="4">Homoserine O-acetyltransferase</fullName>
        <ecNumber evidence="4">2.3.1.31</ecNumber>
    </submittedName>
</protein>
<dbReference type="Proteomes" id="UP000009231">
    <property type="component" value="Chromosome"/>
</dbReference>
<dbReference type="eggNOG" id="arCOG00627">
    <property type="taxonomic scope" value="Archaea"/>
</dbReference>
<dbReference type="PIRSF" id="PIRSF000443">
    <property type="entry name" value="Homoser_Ac_trans"/>
    <property type="match status" value="1"/>
</dbReference>
<dbReference type="Pfam" id="PF00561">
    <property type="entry name" value="Abhydrolase_1"/>
    <property type="match status" value="1"/>
</dbReference>
<dbReference type="RefSeq" id="WP_013825290.1">
    <property type="nucleotide sequence ID" value="NC_015574.1"/>
</dbReference>
<reference evidence="4 5" key="1">
    <citation type="journal article" date="2014" name="Int. J. Syst. Evol. Microbiol.">
        <title>Methanobacterium paludis sp. nov. and a novel strain of Methanobacterium lacus isolated from northern peatlands.</title>
        <authorList>
            <person name="Cadillo-Quiroz H."/>
            <person name="Brauer S.L."/>
            <person name="Goodson N."/>
            <person name="Yavitt J.B."/>
            <person name="Zinder S.H."/>
        </authorList>
    </citation>
    <scope>NUCLEOTIDE SEQUENCE [LARGE SCALE GENOMIC DNA]</scope>
    <source>
        <strain evidence="5">DSM 25820 / JCM 18151 / SWAN1</strain>
    </source>
</reference>
<dbReference type="KEGG" id="mew:MSWAN_0755"/>
<keyword evidence="4" id="KW-0012">Acyltransferase</keyword>
<dbReference type="InterPro" id="IPR000073">
    <property type="entry name" value="AB_hydrolase_1"/>
</dbReference>
<evidence type="ECO:0000259" key="3">
    <source>
        <dbReference type="Pfam" id="PF00561"/>
    </source>
</evidence>
<evidence type="ECO:0000313" key="4">
    <source>
        <dbReference type="EMBL" id="AEG17788.1"/>
    </source>
</evidence>